<proteinExistence type="predicted"/>
<dbReference type="Proteomes" id="UP000547011">
    <property type="component" value="Unassembled WGS sequence"/>
</dbReference>
<dbReference type="Pfam" id="PF11149">
    <property type="entry name" value="DUF2924"/>
    <property type="match status" value="1"/>
</dbReference>
<reference evidence="2 3" key="1">
    <citation type="submission" date="2020-08" db="EMBL/GenBank/DDBJ databases">
        <title>Genomic Encyclopedia of Type Strains, Phase IV (KMG-IV): sequencing the most valuable type-strain genomes for metagenomic binning, comparative biology and taxonomic classification.</title>
        <authorList>
            <person name="Goeker M."/>
        </authorList>
    </citation>
    <scope>NUCLEOTIDE SEQUENCE [LARGE SCALE GENOMIC DNA]</scope>
    <source>
        <strain evidence="2 3">DSM 23447</strain>
    </source>
</reference>
<keyword evidence="3" id="KW-1185">Reference proteome</keyword>
<accession>A0A7W6IQ43</accession>
<protein>
    <recommendedName>
        <fullName evidence="4">DUF2924 domain-containing protein</fullName>
    </recommendedName>
</protein>
<sequence length="202" mass="22816">MDLIQTDYLSKAGAEEIAAGPPHSPPPEHTGSSSLEDERKERLRHDLAQLAELDINGLRVLWRKRLRTGPPDLPRSLLMRLLAYRLQAKVHGDLDRATQRYLERIHRETMRERQEGTRKAKAPPTVPPVLRRRLGPGTLLVREFGNDVHTVTVTTAGFLWQGAEYQSLSDIARRITGTRWNGPRFFGLREKDTSNAAAGEGK</sequence>
<dbReference type="RefSeq" id="WP_246349681.1">
    <property type="nucleotide sequence ID" value="NZ_JACIEW010000009.1"/>
</dbReference>
<feature type="region of interest" description="Disordered" evidence="1">
    <location>
        <begin position="110"/>
        <end position="131"/>
    </location>
</feature>
<dbReference type="InterPro" id="IPR021322">
    <property type="entry name" value="DUF2924"/>
</dbReference>
<organism evidence="2 3">
    <name type="scientific">Devosia subaequoris</name>
    <dbReference type="NCBI Taxonomy" id="395930"/>
    <lineage>
        <taxon>Bacteria</taxon>
        <taxon>Pseudomonadati</taxon>
        <taxon>Pseudomonadota</taxon>
        <taxon>Alphaproteobacteria</taxon>
        <taxon>Hyphomicrobiales</taxon>
        <taxon>Devosiaceae</taxon>
        <taxon>Devosia</taxon>
    </lineage>
</organism>
<feature type="region of interest" description="Disordered" evidence="1">
    <location>
        <begin position="1"/>
        <end position="40"/>
    </location>
</feature>
<comment type="caution">
    <text evidence="2">The sequence shown here is derived from an EMBL/GenBank/DDBJ whole genome shotgun (WGS) entry which is preliminary data.</text>
</comment>
<name>A0A7W6IQ43_9HYPH</name>
<dbReference type="AlphaFoldDB" id="A0A7W6IQ43"/>
<dbReference type="EMBL" id="JACIEW010000009">
    <property type="protein sequence ID" value="MBB4053599.1"/>
    <property type="molecule type" value="Genomic_DNA"/>
</dbReference>
<evidence type="ECO:0000313" key="2">
    <source>
        <dbReference type="EMBL" id="MBB4053599.1"/>
    </source>
</evidence>
<evidence type="ECO:0008006" key="4">
    <source>
        <dbReference type="Google" id="ProtNLM"/>
    </source>
</evidence>
<gene>
    <name evidence="2" type="ORF">GGR20_003261</name>
</gene>
<evidence type="ECO:0000313" key="3">
    <source>
        <dbReference type="Proteomes" id="UP000547011"/>
    </source>
</evidence>
<evidence type="ECO:0000256" key="1">
    <source>
        <dbReference type="SAM" id="MobiDB-lite"/>
    </source>
</evidence>